<gene>
    <name evidence="5" type="ORF">N0F65_001683</name>
</gene>
<keyword evidence="6" id="KW-1185">Reference proteome</keyword>
<organism evidence="5 6">
    <name type="scientific">Lagenidium giganteum</name>
    <dbReference type="NCBI Taxonomy" id="4803"/>
    <lineage>
        <taxon>Eukaryota</taxon>
        <taxon>Sar</taxon>
        <taxon>Stramenopiles</taxon>
        <taxon>Oomycota</taxon>
        <taxon>Peronosporomycetes</taxon>
        <taxon>Pythiales</taxon>
        <taxon>Pythiaceae</taxon>
    </lineage>
</organism>
<comment type="caution">
    <text evidence="5">The sequence shown here is derived from an EMBL/GenBank/DDBJ whole genome shotgun (WGS) entry which is preliminary data.</text>
</comment>
<dbReference type="Proteomes" id="UP001146120">
    <property type="component" value="Unassembled WGS sequence"/>
</dbReference>
<dbReference type="PANTHER" id="PTHR42840">
    <property type="entry name" value="NAD(P)-BINDING ROSSMANN-FOLD SUPERFAMILY PROTEIN-RELATED"/>
    <property type="match status" value="1"/>
</dbReference>
<feature type="domain" description="GFO/IDH/MocA-like oxidoreductase" evidence="4">
    <location>
        <begin position="182"/>
        <end position="297"/>
    </location>
</feature>
<proteinExistence type="inferred from homology"/>
<dbReference type="Gene3D" id="3.40.50.720">
    <property type="entry name" value="NAD(P)-binding Rossmann-like Domain"/>
    <property type="match status" value="1"/>
</dbReference>
<sequence>MAMMMRSLLFARTIRHARSATALQNAARALSTQARLNVAVVGTGRMGQIRLEGLAVDPRVNIAAIVDSIAPADVCHALENQYKTRCYKSVEEAGNALLQQGAALDGVWVATPTPSHLAIIQECTNPKSSAIKQLRAIGIEKPVGGTLEEIDEAYDACFRQHVHLFCSFQRRFDPSYRALWTECVEQQRLGQIQSIHTVFRDHPCPPIEFLKTGGDPFHDLAVHDIDFVCHLLNEYPTRVYAYGTSLAQELCDVNVMDKASVWLEFGRSGVICTMDLSRSAVYGYDQRIEVAGEQGMLQVLNPSKTTLLHSSTSGIEATPLVHSLPQRFREAYLHERDSFIDVLQGKQQPPVTWNAARMATIVSEAARLSAVNRKMVTIKYDKTHQRSERHDPVVQCEYEF</sequence>
<name>A0AAV2Z0B4_9STRA</name>
<dbReference type="InterPro" id="IPR055170">
    <property type="entry name" value="GFO_IDH_MocA-like_dom"/>
</dbReference>
<keyword evidence="2" id="KW-0560">Oxidoreductase</keyword>
<dbReference type="AlphaFoldDB" id="A0AAV2Z0B4"/>
<dbReference type="Pfam" id="PF01408">
    <property type="entry name" value="GFO_IDH_MocA"/>
    <property type="match status" value="1"/>
</dbReference>
<reference evidence="5" key="1">
    <citation type="submission" date="2022-11" db="EMBL/GenBank/DDBJ databases">
        <authorList>
            <person name="Morgan W.R."/>
            <person name="Tartar A."/>
        </authorList>
    </citation>
    <scope>NUCLEOTIDE SEQUENCE</scope>
    <source>
        <strain evidence="5">ARSEF 373</strain>
    </source>
</reference>
<protein>
    <submittedName>
        <fullName evidence="5">Uncharacterized protein</fullName>
    </submittedName>
</protein>
<dbReference type="GO" id="GO:0016491">
    <property type="term" value="F:oxidoreductase activity"/>
    <property type="evidence" value="ECO:0007669"/>
    <property type="project" value="UniProtKB-KW"/>
</dbReference>
<evidence type="ECO:0000313" key="6">
    <source>
        <dbReference type="Proteomes" id="UP001146120"/>
    </source>
</evidence>
<dbReference type="InterPro" id="IPR036291">
    <property type="entry name" value="NAD(P)-bd_dom_sf"/>
</dbReference>
<dbReference type="GO" id="GO:0006740">
    <property type="term" value="P:NADPH regeneration"/>
    <property type="evidence" value="ECO:0007669"/>
    <property type="project" value="TreeGrafter"/>
</dbReference>
<dbReference type="PANTHER" id="PTHR42840:SF3">
    <property type="entry name" value="BINDING ROSSMANN FOLD OXIDOREDUCTASE, PUTATIVE (AFU_ORTHOLOGUE AFUA_2G10240)-RELATED"/>
    <property type="match status" value="1"/>
</dbReference>
<dbReference type="Gene3D" id="3.30.360.10">
    <property type="entry name" value="Dihydrodipicolinate Reductase, domain 2"/>
    <property type="match status" value="1"/>
</dbReference>
<comment type="similarity">
    <text evidence="1">Belongs to the Gfo/Idh/MocA family.</text>
</comment>
<feature type="domain" description="Gfo/Idh/MocA-like oxidoreductase N-terminal" evidence="3">
    <location>
        <begin position="36"/>
        <end position="165"/>
    </location>
</feature>
<dbReference type="SUPFAM" id="SSF51735">
    <property type="entry name" value="NAD(P)-binding Rossmann-fold domains"/>
    <property type="match status" value="1"/>
</dbReference>
<evidence type="ECO:0000259" key="4">
    <source>
        <dbReference type="Pfam" id="PF22725"/>
    </source>
</evidence>
<evidence type="ECO:0000256" key="2">
    <source>
        <dbReference type="ARBA" id="ARBA00023002"/>
    </source>
</evidence>
<dbReference type="GO" id="GO:0000166">
    <property type="term" value="F:nucleotide binding"/>
    <property type="evidence" value="ECO:0007669"/>
    <property type="project" value="InterPro"/>
</dbReference>
<evidence type="ECO:0000313" key="5">
    <source>
        <dbReference type="EMBL" id="DAZ99498.1"/>
    </source>
</evidence>
<evidence type="ECO:0000256" key="1">
    <source>
        <dbReference type="ARBA" id="ARBA00010928"/>
    </source>
</evidence>
<dbReference type="EMBL" id="DAKRPA010000082">
    <property type="protein sequence ID" value="DAZ99498.1"/>
    <property type="molecule type" value="Genomic_DNA"/>
</dbReference>
<dbReference type="GO" id="GO:0005737">
    <property type="term" value="C:cytoplasm"/>
    <property type="evidence" value="ECO:0007669"/>
    <property type="project" value="TreeGrafter"/>
</dbReference>
<dbReference type="Pfam" id="PF22725">
    <property type="entry name" value="GFO_IDH_MocA_C3"/>
    <property type="match status" value="1"/>
</dbReference>
<dbReference type="SUPFAM" id="SSF55347">
    <property type="entry name" value="Glyceraldehyde-3-phosphate dehydrogenase-like, C-terminal domain"/>
    <property type="match status" value="1"/>
</dbReference>
<reference evidence="5" key="2">
    <citation type="journal article" date="2023" name="Microbiol Resour">
        <title>Decontamination and Annotation of the Draft Genome Sequence of the Oomycete Lagenidium giganteum ARSEF 373.</title>
        <authorList>
            <person name="Morgan W.R."/>
            <person name="Tartar A."/>
        </authorList>
    </citation>
    <scope>NUCLEOTIDE SEQUENCE</scope>
    <source>
        <strain evidence="5">ARSEF 373</strain>
    </source>
</reference>
<evidence type="ECO:0000259" key="3">
    <source>
        <dbReference type="Pfam" id="PF01408"/>
    </source>
</evidence>
<accession>A0AAV2Z0B4</accession>
<dbReference type="InterPro" id="IPR000683">
    <property type="entry name" value="Gfo/Idh/MocA-like_OxRdtase_N"/>
</dbReference>